<gene>
    <name evidence="8" type="ORF">PVAP13_1NG354800</name>
</gene>
<accession>A0A8T0X0Z1</accession>
<keyword evidence="5" id="KW-0539">Nucleus</keyword>
<dbReference type="GO" id="GO:0005634">
    <property type="term" value="C:nucleus"/>
    <property type="evidence" value="ECO:0007669"/>
    <property type="project" value="UniProtKB-SubCell"/>
</dbReference>
<dbReference type="GO" id="GO:0006355">
    <property type="term" value="P:regulation of DNA-templated transcription"/>
    <property type="evidence" value="ECO:0007669"/>
    <property type="project" value="InterPro"/>
</dbReference>
<evidence type="ECO:0000256" key="5">
    <source>
        <dbReference type="ARBA" id="ARBA00023242"/>
    </source>
</evidence>
<dbReference type="Gene3D" id="2.170.150.80">
    <property type="entry name" value="NAC domain"/>
    <property type="match status" value="1"/>
</dbReference>
<dbReference type="PANTHER" id="PTHR31744:SF80">
    <property type="entry name" value="NAC DOMAIN CONTAINING PROTEIN 74"/>
    <property type="match status" value="1"/>
</dbReference>
<evidence type="ECO:0000256" key="3">
    <source>
        <dbReference type="ARBA" id="ARBA00023125"/>
    </source>
</evidence>
<evidence type="ECO:0000313" key="9">
    <source>
        <dbReference type="Proteomes" id="UP000823388"/>
    </source>
</evidence>
<keyword evidence="3" id="KW-0238">DNA-binding</keyword>
<dbReference type="InterPro" id="IPR036093">
    <property type="entry name" value="NAC_dom_sf"/>
</dbReference>
<organism evidence="8 9">
    <name type="scientific">Panicum virgatum</name>
    <name type="common">Blackwell switchgrass</name>
    <dbReference type="NCBI Taxonomy" id="38727"/>
    <lineage>
        <taxon>Eukaryota</taxon>
        <taxon>Viridiplantae</taxon>
        <taxon>Streptophyta</taxon>
        <taxon>Embryophyta</taxon>
        <taxon>Tracheophyta</taxon>
        <taxon>Spermatophyta</taxon>
        <taxon>Magnoliopsida</taxon>
        <taxon>Liliopsida</taxon>
        <taxon>Poales</taxon>
        <taxon>Poaceae</taxon>
        <taxon>PACMAD clade</taxon>
        <taxon>Panicoideae</taxon>
        <taxon>Panicodae</taxon>
        <taxon>Paniceae</taxon>
        <taxon>Panicinae</taxon>
        <taxon>Panicum</taxon>
        <taxon>Panicum sect. Hiantes</taxon>
    </lineage>
</organism>
<dbReference type="PROSITE" id="PS51005">
    <property type="entry name" value="NAC"/>
    <property type="match status" value="1"/>
</dbReference>
<evidence type="ECO:0000256" key="6">
    <source>
        <dbReference type="SAM" id="MobiDB-lite"/>
    </source>
</evidence>
<dbReference type="AlphaFoldDB" id="A0A8T0X0Z1"/>
<evidence type="ECO:0000256" key="4">
    <source>
        <dbReference type="ARBA" id="ARBA00023163"/>
    </source>
</evidence>
<feature type="region of interest" description="Disordered" evidence="6">
    <location>
        <begin position="159"/>
        <end position="195"/>
    </location>
</feature>
<evidence type="ECO:0000256" key="2">
    <source>
        <dbReference type="ARBA" id="ARBA00023015"/>
    </source>
</evidence>
<protein>
    <recommendedName>
        <fullName evidence="7">NAC domain-containing protein</fullName>
    </recommendedName>
</protein>
<sequence>MALREIESTLPPGFRFYPSDEELVCHYLLKKVANERIAQGTLVEVDLHAREPWELPEVAKLTASEWYFFSFRDRKYATGSRTNRATKTGYWKATGKDREVRRSGGGAVVGMRKTLVFYRGRAPNGVKSGWVMHEFRLDTPHSPPREDWVLCRVFQKMKDDGGDSQDSDSASSLPAFAGSSHIEPPPEPDHSASLGSGGCYGYLPSQQQEVAVLPQYYYYGAGTGADHHYGFPRDDAAGALPGFGLGGGDGYGFGYFDMGGGFGDVASFGGGVEFPEVWD</sequence>
<dbReference type="InterPro" id="IPR003441">
    <property type="entry name" value="NAC-dom"/>
</dbReference>
<dbReference type="PANTHER" id="PTHR31744">
    <property type="entry name" value="PROTEIN CUP-SHAPED COTYLEDON 2-RELATED"/>
    <property type="match status" value="1"/>
</dbReference>
<dbReference type="GO" id="GO:0003677">
    <property type="term" value="F:DNA binding"/>
    <property type="evidence" value="ECO:0007669"/>
    <property type="project" value="UniProtKB-KW"/>
</dbReference>
<evidence type="ECO:0000259" key="7">
    <source>
        <dbReference type="PROSITE" id="PS51005"/>
    </source>
</evidence>
<dbReference type="Proteomes" id="UP000823388">
    <property type="component" value="Chromosome 1N"/>
</dbReference>
<dbReference type="Pfam" id="PF02365">
    <property type="entry name" value="NAM"/>
    <property type="match status" value="1"/>
</dbReference>
<comment type="subcellular location">
    <subcellularLocation>
        <location evidence="1">Nucleus</location>
    </subcellularLocation>
</comment>
<keyword evidence="4" id="KW-0804">Transcription</keyword>
<evidence type="ECO:0000256" key="1">
    <source>
        <dbReference type="ARBA" id="ARBA00004123"/>
    </source>
</evidence>
<feature type="domain" description="NAC" evidence="7">
    <location>
        <begin position="10"/>
        <end position="156"/>
    </location>
</feature>
<dbReference type="EMBL" id="CM029038">
    <property type="protein sequence ID" value="KAG2652418.1"/>
    <property type="molecule type" value="Genomic_DNA"/>
</dbReference>
<name>A0A8T0X0Z1_PANVG</name>
<keyword evidence="9" id="KW-1185">Reference proteome</keyword>
<keyword evidence="2" id="KW-0805">Transcription regulation</keyword>
<reference evidence="8" key="1">
    <citation type="submission" date="2020-05" db="EMBL/GenBank/DDBJ databases">
        <title>WGS assembly of Panicum virgatum.</title>
        <authorList>
            <person name="Lovell J.T."/>
            <person name="Jenkins J."/>
            <person name="Shu S."/>
            <person name="Juenger T.E."/>
            <person name="Schmutz J."/>
        </authorList>
    </citation>
    <scope>NUCLEOTIDE SEQUENCE</scope>
    <source>
        <strain evidence="8">AP13</strain>
    </source>
</reference>
<evidence type="ECO:0000313" key="8">
    <source>
        <dbReference type="EMBL" id="KAG2652418.1"/>
    </source>
</evidence>
<dbReference type="FunFam" id="2.170.150.80:FF:000006">
    <property type="entry name" value="NAC domain-containing protein 100-like"/>
    <property type="match status" value="1"/>
</dbReference>
<comment type="caution">
    <text evidence="8">The sequence shown here is derived from an EMBL/GenBank/DDBJ whole genome shotgun (WGS) entry which is preliminary data.</text>
</comment>
<dbReference type="SUPFAM" id="SSF101941">
    <property type="entry name" value="NAC domain"/>
    <property type="match status" value="1"/>
</dbReference>
<dbReference type="OrthoDB" id="730183at2759"/>
<proteinExistence type="predicted"/>